<dbReference type="Gene3D" id="3.80.10.10">
    <property type="entry name" value="Ribonuclease Inhibitor"/>
    <property type="match status" value="2"/>
</dbReference>
<dbReference type="PANTHER" id="PTHR18919:SF156">
    <property type="entry name" value="ACETYL-COA ACETYLTRANSFERASE, MITOCHONDRIAL"/>
    <property type="match status" value="1"/>
</dbReference>
<gene>
    <name evidence="11" type="primary">erg10</name>
    <name evidence="11" type="ORF">AK812_SmicGene34717</name>
</gene>
<keyword evidence="9" id="KW-0812">Transmembrane</keyword>
<feature type="compositionally biased region" description="Basic and acidic residues" evidence="8">
    <location>
        <begin position="2178"/>
        <end position="2187"/>
    </location>
</feature>
<evidence type="ECO:0000256" key="5">
    <source>
        <dbReference type="ARBA" id="ARBA00022884"/>
    </source>
</evidence>
<dbReference type="GO" id="GO:0005509">
    <property type="term" value="F:calcium ion binding"/>
    <property type="evidence" value="ECO:0007669"/>
    <property type="project" value="InterPro"/>
</dbReference>
<feature type="domain" description="EF-hand" evidence="10">
    <location>
        <begin position="1553"/>
        <end position="1588"/>
    </location>
</feature>
<feature type="region of interest" description="Disordered" evidence="8">
    <location>
        <begin position="762"/>
        <end position="865"/>
    </location>
</feature>
<feature type="compositionally biased region" description="Polar residues" evidence="8">
    <location>
        <begin position="1031"/>
        <end position="1040"/>
    </location>
</feature>
<feature type="compositionally biased region" description="Polar residues" evidence="8">
    <location>
        <begin position="2167"/>
        <end position="2177"/>
    </location>
</feature>
<feature type="compositionally biased region" description="Low complexity" evidence="8">
    <location>
        <begin position="801"/>
        <end position="817"/>
    </location>
</feature>
<evidence type="ECO:0000313" key="11">
    <source>
        <dbReference type="EMBL" id="OLP84405.1"/>
    </source>
</evidence>
<feature type="domain" description="EF-hand" evidence="10">
    <location>
        <begin position="1651"/>
        <end position="1686"/>
    </location>
</feature>
<dbReference type="GO" id="GO:0005739">
    <property type="term" value="C:mitochondrion"/>
    <property type="evidence" value="ECO:0007669"/>
    <property type="project" value="TreeGrafter"/>
</dbReference>
<dbReference type="CDD" id="cd00751">
    <property type="entry name" value="thiolase"/>
    <property type="match status" value="1"/>
</dbReference>
<dbReference type="Gene3D" id="3.30.110.20">
    <property type="entry name" value="Alba-like domain"/>
    <property type="match status" value="2"/>
</dbReference>
<dbReference type="InterPro" id="IPR018247">
    <property type="entry name" value="EF_Hand_1_Ca_BS"/>
</dbReference>
<dbReference type="Proteomes" id="UP000186817">
    <property type="component" value="Unassembled WGS sequence"/>
</dbReference>
<keyword evidence="2 11" id="KW-0808">Transferase</keyword>
<dbReference type="SUPFAM" id="SSF53901">
    <property type="entry name" value="Thiolase-like"/>
    <property type="match status" value="2"/>
</dbReference>
<dbReference type="InterPro" id="IPR007347">
    <property type="entry name" value="SpoVS"/>
</dbReference>
<accession>A0A1Q9CNC6</accession>
<dbReference type="GO" id="GO:0006635">
    <property type="term" value="P:fatty acid beta-oxidation"/>
    <property type="evidence" value="ECO:0007669"/>
    <property type="project" value="TreeGrafter"/>
</dbReference>
<dbReference type="InterPro" id="IPR032675">
    <property type="entry name" value="LRR_dom_sf"/>
</dbReference>
<feature type="region of interest" description="Disordered" evidence="8">
    <location>
        <begin position="2167"/>
        <end position="2187"/>
    </location>
</feature>
<dbReference type="CDD" id="cd00051">
    <property type="entry name" value="EFh"/>
    <property type="match status" value="1"/>
</dbReference>
<dbReference type="PROSITE" id="PS00737">
    <property type="entry name" value="THIOLASE_2"/>
    <property type="match status" value="1"/>
</dbReference>
<evidence type="ECO:0000256" key="1">
    <source>
        <dbReference type="ARBA" id="ARBA00010982"/>
    </source>
</evidence>
<dbReference type="InterPro" id="IPR002048">
    <property type="entry name" value="EF_hand_dom"/>
</dbReference>
<evidence type="ECO:0000256" key="3">
    <source>
        <dbReference type="ARBA" id="ARBA00022723"/>
    </source>
</evidence>
<keyword evidence="7" id="KW-0012">Acyltransferase</keyword>
<dbReference type="SUPFAM" id="SSF53448">
    <property type="entry name" value="Nucleotide-diphospho-sugar transferases"/>
    <property type="match status" value="1"/>
</dbReference>
<dbReference type="Pfam" id="PF00108">
    <property type="entry name" value="Thiolase_N"/>
    <property type="match status" value="1"/>
</dbReference>
<dbReference type="Gene3D" id="1.10.238.10">
    <property type="entry name" value="EF-hand"/>
    <property type="match status" value="2"/>
</dbReference>
<comment type="caution">
    <text evidence="11">The sequence shown here is derived from an EMBL/GenBank/DDBJ whole genome shotgun (WGS) entry which is preliminary data.</text>
</comment>
<evidence type="ECO:0000313" key="12">
    <source>
        <dbReference type="Proteomes" id="UP000186817"/>
    </source>
</evidence>
<feature type="region of interest" description="Disordered" evidence="8">
    <location>
        <begin position="1023"/>
        <end position="1081"/>
    </location>
</feature>
<evidence type="ECO:0000256" key="7">
    <source>
        <dbReference type="ARBA" id="ARBA00023315"/>
    </source>
</evidence>
<evidence type="ECO:0000256" key="2">
    <source>
        <dbReference type="ARBA" id="ARBA00022679"/>
    </source>
</evidence>
<keyword evidence="9" id="KW-0472">Membrane</keyword>
<dbReference type="Gene3D" id="3.40.47.10">
    <property type="match status" value="1"/>
</dbReference>
<feature type="compositionally biased region" description="Basic and acidic residues" evidence="8">
    <location>
        <begin position="1063"/>
        <end position="1081"/>
    </location>
</feature>
<dbReference type="PROSITE" id="PS00098">
    <property type="entry name" value="THIOLASE_1"/>
    <property type="match status" value="1"/>
</dbReference>
<name>A0A1Q9CNC6_SYMMI</name>
<proteinExistence type="inferred from homology"/>
<dbReference type="InterPro" id="IPR016039">
    <property type="entry name" value="Thiolase-like"/>
</dbReference>
<dbReference type="InterPro" id="IPR011992">
    <property type="entry name" value="EF-hand-dom_pair"/>
</dbReference>
<feature type="region of interest" description="Disordered" evidence="8">
    <location>
        <begin position="1287"/>
        <end position="1318"/>
    </location>
</feature>
<organism evidence="11 12">
    <name type="scientific">Symbiodinium microadriaticum</name>
    <name type="common">Dinoflagellate</name>
    <name type="synonym">Zooxanthella microadriatica</name>
    <dbReference type="NCBI Taxonomy" id="2951"/>
    <lineage>
        <taxon>Eukaryota</taxon>
        <taxon>Sar</taxon>
        <taxon>Alveolata</taxon>
        <taxon>Dinophyceae</taxon>
        <taxon>Suessiales</taxon>
        <taxon>Symbiodiniaceae</taxon>
        <taxon>Symbiodinium</taxon>
    </lineage>
</organism>
<feature type="region of interest" description="Disordered" evidence="8">
    <location>
        <begin position="1826"/>
        <end position="1846"/>
    </location>
</feature>
<dbReference type="GO" id="GO:0003985">
    <property type="term" value="F:acetyl-CoA C-acetyltransferase activity"/>
    <property type="evidence" value="ECO:0007669"/>
    <property type="project" value="TreeGrafter"/>
</dbReference>
<dbReference type="SMART" id="SM00054">
    <property type="entry name" value="EFh"/>
    <property type="match status" value="7"/>
</dbReference>
<dbReference type="InterPro" id="IPR029044">
    <property type="entry name" value="Nucleotide-diphossugar_trans"/>
</dbReference>
<dbReference type="InterPro" id="IPR020617">
    <property type="entry name" value="Thiolase_C"/>
</dbReference>
<feature type="compositionally biased region" description="Low complexity" evidence="8">
    <location>
        <begin position="833"/>
        <end position="842"/>
    </location>
</feature>
<dbReference type="InterPro" id="IPR020616">
    <property type="entry name" value="Thiolase_N"/>
</dbReference>
<dbReference type="CDD" id="cd00761">
    <property type="entry name" value="Glyco_tranf_GTA_type"/>
    <property type="match status" value="1"/>
</dbReference>
<dbReference type="InterPro" id="IPR020615">
    <property type="entry name" value="Thiolase_acyl_enz_int_AS"/>
</dbReference>
<dbReference type="InterPro" id="IPR002155">
    <property type="entry name" value="Thiolase"/>
</dbReference>
<dbReference type="NCBIfam" id="TIGR01930">
    <property type="entry name" value="AcCoA-C-Actrans"/>
    <property type="match status" value="1"/>
</dbReference>
<dbReference type="PROSITE" id="PS51450">
    <property type="entry name" value="LRR"/>
    <property type="match status" value="2"/>
</dbReference>
<feature type="domain" description="EF-hand" evidence="10">
    <location>
        <begin position="2285"/>
        <end position="2320"/>
    </location>
</feature>
<dbReference type="InterPro" id="IPR001611">
    <property type="entry name" value="Leu-rich_rpt"/>
</dbReference>
<sequence length="2516" mass="271387">MQVWRTLPPWTRRKPCRLHAHRRHISLSPGASDLPREVLIAGAARTPIGSFCGSLASLSAAHLSSAAMGAAMRRAGIEPPEVDMVMVGQALAAGCGQNTARQSSLLADIPASVDCTGINKACASGLKAVVLGAQAIAMGQADVAVVGGTENMSRAPYIVRHARQGGYHYGHGVLEDVALLDGLWDASHDCHLGTCVEHTIRELDISREDQDRYTISSYRRAADAWQRGAMDGEVVPVRVRNPSAKQGMDKRSLIVSVDEEYSRLKLDTVASLPPVFEDGGTITAASTSSLNDGAAALVLISTARARDLEVSPLARIVSFADGALEPLHFAKAPSAAIRAAMKAARMSSINFYEIHEMFAAVALANMRLLELDHSRVNINGGGVSLGHPLGASGARILCTLLNVLSQQDAETGCAAIANGGGGVMVAIGTGAYMLASWTRMPVSTAWQAAKRHAASASVHVPEVLIASAGGNISKLSGAVASRLREGQVARLSAIGPPALHSALRSLTLSGHWLSKEKEDQELLFVAERHVQKQEQNEYIEMRLVAELLPKSGQKAREEVVPISQKTNVGQAAAFMASRLAEEPEVTLALRSVGAVAGSQAIKALVIARKYVQKAHPGEDLLVCAREEAKSDNSMASRSNASASESNAKQMVLACRRQPARERSLATTAADGAVLIRRARSGHARRMESARSAVFNAEDVSQPSTVVTTVAPTTALPATTAILATPLATVSPTRIPSTPPLLPGMKPSSVTSVPTLAPRTALAKRALPKRAKLASPTAKSKTALAKTRRARQALRRKRKGVTGNTTKATSAASTANASDEPGDGDDSGNGSEGNGSSSESSAGADKEAVEAKSSPDSSSPSPPEPSQGWISWVFSNWFYLAFFFGTLMPACMGLMAWMPMLMRMAGRRTGPPKEEFLPELVRQLAAMSVLHDRGGSPRVKVGVGLAAAALGMMAWAAVHERGFDGGRRLSAQQWTSEAGYVTGQTQMTAHDTLSEILADASDTEESSQAAGHLQALQGLLKQFDDDDGEIGETSQAASSIQPEPKIADSRSGLGEAGDENLSDEGGRNHPGEAESDRGDTPQRLRETQFQVAQMERALQLVQASASQPHIDLKDFQLHSLGPVIPQAMPRALTTLCLSGNAFGNMEDLSRALSGLRNLRSLDLSSCRLEALTCLPKLALEKLDVSNNFLSSSAGVARCSQLHHLTFATNRLTKTDQIEMLLNLSVLDLSENRLNSRQLLRPLAACSRLESLQIHGNPLSQSKHRAWVASMFPALIWLDEDVLRPQRLRKSRQPGAHPHDRPSLPDRMQQTDVKASQPKDTSVEYMEYNCRYARPTISSKMAQASNSEAPQPDPKQPKRNVKKTTSAASFAGFAPAARPGRNSSQPVPFRANQPSPKHFPQKTHQCDTREAKTAASKCLRGVGKDTESAALSASVGMQTRHSTLCRELIEEKRRLLQRVSAKLGEGVATAMSARLSTATADSAGVLAPQHEDHADIRSFCDSLRHAHGAPTCKTLMRLFKTVAASPQAALHRMSGTGKPNLQEWTDAIQDWNWGLSRSQISSMFHGIDSAMDGQVDIHELLACFRRGEYEGQFWQSAKAPSSVASFQPEAIPAQATSKYDCYDGLDMWRFEWSKEKTLSCSLISASELRGSLAPDLTPAQVVKQMDTNMDGVVSHDEWLAAATGFSGHGPFLKSLTEPRAEFAFKSIDVSQDGNLNEMDLANSLGLQDASLPLGAAPPTSAGVSIDTLKTRVLGRWSTLSNAFQKMDQDDNHRLSRDEAWLAKGLGICAASVAVQRALCNLAQCRAGKMSSSWTPLDAQLLQQSGGAFDPQQMRSLRRPPASRRQASGLSDRISILTPTTASRREFHKQLWACFVAQTWSDKELVVVETYEDEPSEVLEALAEQDERLVHVALHRLPGEDFSVGLKRNMCVCLASGDTCLNFDDDDLYADGYCEWMIGEMRRHGWGAATLSSWHNYFVRSGVCGYSDPDSWDVEDLQELTETIYGYGFSYAFLRSLALCHPYPDLDFGEDAPFMLHLRSVLGHARVGLLRDEEGMCLHIIHRDSTCVDPEVSHLLSDDELESLQVSHTEAFRKMKTPWHVVLWFSTGLEELRPPIEDKAEMARLFEGFDALNDGRITPPEWHGTLQSGQLFQSPEALQKVLHMGAADSSSWIHRSPPQTDSHEGAEQISDHSKLSGNLETLSAHAEGKFREKAVQWAGSMRSACSKMGILHGDISLSAFQAAIGAFEPLLGGETASALFNKIDADHNGFISSQECFLSQQELREQLSSVKSLRNLFCDADFNNDGQLSRDEFGRLGKLLDKGSSAERYSAYFDELAGTGQPPLTLAALETLAGRSDSSQHVLSKEESSKYNLPAIVHGKCILSVKGDSVPPGLSEKVGKAFSTTLSQQLGVTVRVAGSQEQRGTTSKEFDVLYTSKTQDGAVVMHKLHDNAGSIQSELEQAVAAMISTSASTTAWCKSTLDFYGPEAGNLPKGQKVTQEFGQLAGKAKESAVPYVTGH</sequence>
<dbReference type="GO" id="GO:0003723">
    <property type="term" value="F:RNA binding"/>
    <property type="evidence" value="ECO:0007669"/>
    <property type="project" value="UniProtKB-KW"/>
</dbReference>
<feature type="compositionally biased region" description="Polar residues" evidence="8">
    <location>
        <begin position="1306"/>
        <end position="1318"/>
    </location>
</feature>
<evidence type="ECO:0000256" key="9">
    <source>
        <dbReference type="SAM" id="Phobius"/>
    </source>
</evidence>
<feature type="compositionally biased region" description="Basic residues" evidence="8">
    <location>
        <begin position="785"/>
        <end position="799"/>
    </location>
</feature>
<dbReference type="Pfam" id="PF02803">
    <property type="entry name" value="Thiolase_C"/>
    <property type="match status" value="1"/>
</dbReference>
<dbReference type="Pfam" id="PF04232">
    <property type="entry name" value="SpoVS"/>
    <property type="match status" value="1"/>
</dbReference>
<keyword evidence="12" id="KW-1185">Reference proteome</keyword>
<keyword evidence="3" id="KW-0479">Metal-binding</keyword>
<evidence type="ECO:0000256" key="8">
    <source>
        <dbReference type="SAM" id="MobiDB-lite"/>
    </source>
</evidence>
<dbReference type="PROSITE" id="PS00018">
    <property type="entry name" value="EF_HAND_1"/>
    <property type="match status" value="3"/>
</dbReference>
<feature type="transmembrane region" description="Helical" evidence="9">
    <location>
        <begin position="876"/>
        <end position="897"/>
    </location>
</feature>
<evidence type="ECO:0000256" key="6">
    <source>
        <dbReference type="ARBA" id="ARBA00022958"/>
    </source>
</evidence>
<dbReference type="SUPFAM" id="SSF47473">
    <property type="entry name" value="EF-hand"/>
    <property type="match status" value="2"/>
</dbReference>
<evidence type="ECO:0000259" key="10">
    <source>
        <dbReference type="PROSITE" id="PS50222"/>
    </source>
</evidence>
<dbReference type="PROSITE" id="PS50222">
    <property type="entry name" value="EF_HAND_2"/>
    <property type="match status" value="3"/>
</dbReference>
<feature type="transmembrane region" description="Helical" evidence="9">
    <location>
        <begin position="940"/>
        <end position="957"/>
    </location>
</feature>
<dbReference type="InterPro" id="IPR036882">
    <property type="entry name" value="Alba-like_dom_sf"/>
</dbReference>
<dbReference type="EMBL" id="LSRX01001044">
    <property type="protein sequence ID" value="OLP84405.1"/>
    <property type="molecule type" value="Genomic_DNA"/>
</dbReference>
<keyword evidence="5" id="KW-0694">RNA-binding</keyword>
<dbReference type="PANTHER" id="PTHR18919">
    <property type="entry name" value="ACETYL-COA C-ACYLTRANSFERASE"/>
    <property type="match status" value="1"/>
</dbReference>
<feature type="compositionally biased region" description="Low complexity" evidence="8">
    <location>
        <begin position="772"/>
        <end position="784"/>
    </location>
</feature>
<keyword evidence="9" id="KW-1133">Transmembrane helix</keyword>
<evidence type="ECO:0000256" key="4">
    <source>
        <dbReference type="ARBA" id="ARBA00022837"/>
    </source>
</evidence>
<dbReference type="OrthoDB" id="423872at2759"/>
<protein>
    <submittedName>
        <fullName evidence="11">Acetyl-CoA acetyltransferase</fullName>
    </submittedName>
</protein>
<keyword evidence="4" id="KW-0106">Calcium</keyword>
<comment type="similarity">
    <text evidence="1">Belongs to the thiolase-like superfamily. Thiolase family.</text>
</comment>
<feature type="compositionally biased region" description="Low complexity" evidence="8">
    <location>
        <begin position="1362"/>
        <end position="1379"/>
    </location>
</feature>
<keyword evidence="6" id="KW-0630">Potassium</keyword>
<reference evidence="11 12" key="1">
    <citation type="submission" date="2016-02" db="EMBL/GenBank/DDBJ databases">
        <title>Genome analysis of coral dinoflagellate symbionts highlights evolutionary adaptations to a symbiotic lifestyle.</title>
        <authorList>
            <person name="Aranda M."/>
            <person name="Li Y."/>
            <person name="Liew Y.J."/>
            <person name="Baumgarten S."/>
            <person name="Simakov O."/>
            <person name="Wilson M."/>
            <person name="Piel J."/>
            <person name="Ashoor H."/>
            <person name="Bougouffa S."/>
            <person name="Bajic V.B."/>
            <person name="Ryu T."/>
            <person name="Ravasi T."/>
            <person name="Bayer T."/>
            <person name="Micklem G."/>
            <person name="Kim H."/>
            <person name="Bhak J."/>
            <person name="Lajeunesse T.C."/>
            <person name="Voolstra C.R."/>
        </authorList>
    </citation>
    <scope>NUCLEOTIDE SEQUENCE [LARGE SCALE GENOMIC DNA]</scope>
    <source>
        <strain evidence="11 12">CCMP2467</strain>
    </source>
</reference>
<dbReference type="InterPro" id="IPR020613">
    <property type="entry name" value="Thiolase_CS"/>
</dbReference>
<dbReference type="Gene3D" id="3.90.550.10">
    <property type="entry name" value="Spore Coat Polysaccharide Biosynthesis Protein SpsA, Chain A"/>
    <property type="match status" value="1"/>
</dbReference>
<dbReference type="Pfam" id="PF13202">
    <property type="entry name" value="EF-hand_5"/>
    <property type="match status" value="2"/>
</dbReference>
<feature type="region of interest" description="Disordered" evidence="8">
    <location>
        <begin position="1339"/>
        <end position="1405"/>
    </location>
</feature>
<dbReference type="SUPFAM" id="SSF52058">
    <property type="entry name" value="L domain-like"/>
    <property type="match status" value="1"/>
</dbReference>